<evidence type="ECO:0000313" key="2">
    <source>
        <dbReference type="EMBL" id="MDO7876177.1"/>
    </source>
</evidence>
<dbReference type="Proteomes" id="UP001176429">
    <property type="component" value="Unassembled WGS sequence"/>
</dbReference>
<proteinExistence type="predicted"/>
<feature type="chain" id="PRO_5046194702" evidence="1">
    <location>
        <begin position="20"/>
        <end position="145"/>
    </location>
</feature>
<evidence type="ECO:0000313" key="3">
    <source>
        <dbReference type="Proteomes" id="UP001176429"/>
    </source>
</evidence>
<sequence>MKALLISTLLLCSATLAHAQGKVANYSYGKPGTASYEHFSFWTQDGQRGELSYTYGKDRKESKLTYLGPDKVNGKPAFKVQFPNKHILYIIPSGTTLRVTDNKLAAQKTYRWEYEGPVNGIGTFCQPCAEDEKKAMQLVQSAYMK</sequence>
<dbReference type="EMBL" id="JAUQSY010000010">
    <property type="protein sequence ID" value="MDO7876177.1"/>
    <property type="molecule type" value="Genomic_DNA"/>
</dbReference>
<accession>A0ABT9BGQ5</accession>
<gene>
    <name evidence="2" type="ORF">Q5H93_15640</name>
</gene>
<evidence type="ECO:0000256" key="1">
    <source>
        <dbReference type="SAM" id="SignalP"/>
    </source>
</evidence>
<dbReference type="RefSeq" id="WP_305007532.1">
    <property type="nucleotide sequence ID" value="NZ_JAUQSY010000010.1"/>
</dbReference>
<reference evidence="2" key="1">
    <citation type="submission" date="2023-07" db="EMBL/GenBank/DDBJ databases">
        <authorList>
            <person name="Kim M.K."/>
        </authorList>
    </citation>
    <scope>NUCLEOTIDE SEQUENCE</scope>
    <source>
        <strain evidence="2">ASUV-10-1</strain>
    </source>
</reference>
<keyword evidence="3" id="KW-1185">Reference proteome</keyword>
<name>A0ABT9BGQ5_9BACT</name>
<organism evidence="2 3">
    <name type="scientific">Hymenobacter aranciens</name>
    <dbReference type="NCBI Taxonomy" id="3063996"/>
    <lineage>
        <taxon>Bacteria</taxon>
        <taxon>Pseudomonadati</taxon>
        <taxon>Bacteroidota</taxon>
        <taxon>Cytophagia</taxon>
        <taxon>Cytophagales</taxon>
        <taxon>Hymenobacteraceae</taxon>
        <taxon>Hymenobacter</taxon>
    </lineage>
</organism>
<feature type="signal peptide" evidence="1">
    <location>
        <begin position="1"/>
        <end position="19"/>
    </location>
</feature>
<comment type="caution">
    <text evidence="2">The sequence shown here is derived from an EMBL/GenBank/DDBJ whole genome shotgun (WGS) entry which is preliminary data.</text>
</comment>
<protein>
    <submittedName>
        <fullName evidence="2">Uncharacterized protein</fullName>
    </submittedName>
</protein>
<keyword evidence="1" id="KW-0732">Signal</keyword>